<dbReference type="Pfam" id="PF13307">
    <property type="entry name" value="Helicase_C_2"/>
    <property type="match status" value="1"/>
</dbReference>
<sequence>MMGLGSSGDLEQIFGEQGILHTSLPGYRVRQAQIDLAQQIAQTVLTGEILVAEAGTGTGKTWAYLVPAMIHADKVLVSTGTRTLQDQLYLKDLPQIRKALGLGGVTAILKGRANYVCHYHLKRANEEPGALTSRQQVVWLRQITQFAATSANGDKSELQTVPEDADIWRLVTSTRENCLGQQECPFISDCFLYKARRAAQQADLVVINHALFMADAALRDEGVSELLPQSDLVVFDEAHQLPDVATRFLAQTVSTAQIQDLARQIQITGLAHAREAVKWEALCSGLIQSCKELRLVSEWMAENSGMRAMQHQFLADNDCFDAAQEVVSSLKGLYKPLETQEQRHPDIAVHLRTTSAYLDLLDSWLSGKQPVAAVAPSNQESEAPVSATQAEATVAESGRTEMVSWVELTPAHVRFSSAPLSIAKAFSRERKAHQAWVFLSATLSVKGDFRHFVGRLGLQGAETLRLASPFNYPEQALLCVPRGLPAVDHPEFHVEFARYLLPLIQISEGACLILCTTLRAIDKIGDELSRLFEAHGLDWPVLRQGHQPRSVLLEQFRAQSRSVLIGSASFREGVDLVGDQLTLVAIDKLPFAPPDDPVLQARMRVCRERKGNPFLELQVPEAAIALKQGAGRLIRSERDWGVLVVGDRRLVDKPYGRQLWQGLPPFRRTQEQGEAVDFIRQRKAPGLIQGLEPESTGTDEDPAVSSGT</sequence>
<dbReference type="InterPro" id="IPR011545">
    <property type="entry name" value="DEAD/DEAH_box_helicase_dom"/>
</dbReference>
<keyword evidence="14" id="KW-1185">Reference proteome</keyword>
<evidence type="ECO:0000256" key="11">
    <source>
        <dbReference type="SAM" id="MobiDB-lite"/>
    </source>
</evidence>
<keyword evidence="4 13" id="KW-0347">Helicase</keyword>
<dbReference type="RefSeq" id="WP_108621256.1">
    <property type="nucleotide sequence ID" value="NZ_CP028901.1"/>
</dbReference>
<keyword evidence="1" id="KW-0479">Metal-binding</keyword>
<name>A0A2R4XJ21_9BURK</name>
<dbReference type="PANTHER" id="PTHR11472">
    <property type="entry name" value="DNA REPAIR DEAD HELICASE RAD3/XP-D SUBFAMILY MEMBER"/>
    <property type="match status" value="1"/>
</dbReference>
<dbReference type="GO" id="GO:0005524">
    <property type="term" value="F:ATP binding"/>
    <property type="evidence" value="ECO:0007669"/>
    <property type="project" value="UniProtKB-KW"/>
</dbReference>
<dbReference type="Pfam" id="PF06733">
    <property type="entry name" value="DEAD_2"/>
    <property type="match status" value="1"/>
</dbReference>
<dbReference type="AlphaFoldDB" id="A0A2R4XJ21"/>
<dbReference type="GO" id="GO:0006281">
    <property type="term" value="P:DNA repair"/>
    <property type="evidence" value="ECO:0007669"/>
    <property type="project" value="TreeGrafter"/>
</dbReference>
<comment type="similarity">
    <text evidence="10">Belongs to the helicase family. DinG subfamily.</text>
</comment>
<evidence type="ECO:0000256" key="3">
    <source>
        <dbReference type="ARBA" id="ARBA00022801"/>
    </source>
</evidence>
<dbReference type="SUPFAM" id="SSF52540">
    <property type="entry name" value="P-loop containing nucleoside triphosphate hydrolases"/>
    <property type="match status" value="2"/>
</dbReference>
<feature type="domain" description="Helicase ATP-binding" evidence="12">
    <location>
        <begin position="19"/>
        <end position="303"/>
    </location>
</feature>
<evidence type="ECO:0000256" key="8">
    <source>
        <dbReference type="ARBA" id="ARBA00023125"/>
    </source>
</evidence>
<evidence type="ECO:0000256" key="4">
    <source>
        <dbReference type="ARBA" id="ARBA00022806"/>
    </source>
</evidence>
<dbReference type="SMART" id="SM00491">
    <property type="entry name" value="HELICc2"/>
    <property type="match status" value="1"/>
</dbReference>
<evidence type="ECO:0000256" key="9">
    <source>
        <dbReference type="ARBA" id="ARBA00023235"/>
    </source>
</evidence>
<dbReference type="PANTHER" id="PTHR11472:SF34">
    <property type="entry name" value="REGULATOR OF TELOMERE ELONGATION HELICASE 1"/>
    <property type="match status" value="1"/>
</dbReference>
<dbReference type="GO" id="GO:0046872">
    <property type="term" value="F:metal ion binding"/>
    <property type="evidence" value="ECO:0007669"/>
    <property type="project" value="UniProtKB-KW"/>
</dbReference>
<dbReference type="EMBL" id="CP028901">
    <property type="protein sequence ID" value="AWB33827.1"/>
    <property type="molecule type" value="Genomic_DNA"/>
</dbReference>
<dbReference type="InterPro" id="IPR045028">
    <property type="entry name" value="DinG/Rad3-like"/>
</dbReference>
<evidence type="ECO:0000256" key="2">
    <source>
        <dbReference type="ARBA" id="ARBA00022741"/>
    </source>
</evidence>
<evidence type="ECO:0000259" key="12">
    <source>
        <dbReference type="PROSITE" id="PS51193"/>
    </source>
</evidence>
<keyword evidence="7" id="KW-0411">Iron-sulfur</keyword>
<feature type="region of interest" description="Disordered" evidence="11">
    <location>
        <begin position="685"/>
        <end position="708"/>
    </location>
</feature>
<dbReference type="InterPro" id="IPR006555">
    <property type="entry name" value="ATP-dep_Helicase_C"/>
</dbReference>
<gene>
    <name evidence="13" type="ORF">DBV39_09050</name>
</gene>
<dbReference type="OrthoDB" id="9805194at2"/>
<dbReference type="GO" id="GO:0003678">
    <property type="term" value="F:DNA helicase activity"/>
    <property type="evidence" value="ECO:0007669"/>
    <property type="project" value="InterPro"/>
</dbReference>
<organism evidence="13 14">
    <name type="scientific">Orrella marina</name>
    <dbReference type="NCBI Taxonomy" id="2163011"/>
    <lineage>
        <taxon>Bacteria</taxon>
        <taxon>Pseudomonadati</taxon>
        <taxon>Pseudomonadota</taxon>
        <taxon>Betaproteobacteria</taxon>
        <taxon>Burkholderiales</taxon>
        <taxon>Alcaligenaceae</taxon>
        <taxon>Orrella</taxon>
    </lineage>
</organism>
<keyword evidence="3" id="KW-0378">Hydrolase</keyword>
<reference evidence="13 14" key="1">
    <citation type="submission" date="2018-04" db="EMBL/GenBank/DDBJ databases">
        <title>Bordetella sp. HZ20 isolated from seawater.</title>
        <authorList>
            <person name="Sun C."/>
        </authorList>
    </citation>
    <scope>NUCLEOTIDE SEQUENCE [LARGE SCALE GENOMIC DNA]</scope>
    <source>
        <strain evidence="13 14">HZ20</strain>
    </source>
</reference>
<evidence type="ECO:0000313" key="13">
    <source>
        <dbReference type="EMBL" id="AWB33827.1"/>
    </source>
</evidence>
<dbReference type="GO" id="GO:0016818">
    <property type="term" value="F:hydrolase activity, acting on acid anhydrides, in phosphorus-containing anhydrides"/>
    <property type="evidence" value="ECO:0007669"/>
    <property type="project" value="InterPro"/>
</dbReference>
<dbReference type="Gene3D" id="3.40.50.300">
    <property type="entry name" value="P-loop containing nucleotide triphosphate hydrolases"/>
    <property type="match status" value="2"/>
</dbReference>
<dbReference type="InterPro" id="IPR010614">
    <property type="entry name" value="RAD3-like_helicase_DEAD"/>
</dbReference>
<protein>
    <submittedName>
        <fullName evidence="13">Helicase</fullName>
    </submittedName>
</protein>
<dbReference type="GO" id="GO:0051536">
    <property type="term" value="F:iron-sulfur cluster binding"/>
    <property type="evidence" value="ECO:0007669"/>
    <property type="project" value="UniProtKB-KW"/>
</dbReference>
<evidence type="ECO:0000256" key="7">
    <source>
        <dbReference type="ARBA" id="ARBA00023014"/>
    </source>
</evidence>
<dbReference type="GO" id="GO:0003677">
    <property type="term" value="F:DNA binding"/>
    <property type="evidence" value="ECO:0007669"/>
    <property type="project" value="UniProtKB-KW"/>
</dbReference>
<evidence type="ECO:0000313" key="14">
    <source>
        <dbReference type="Proteomes" id="UP000244571"/>
    </source>
</evidence>
<dbReference type="Proteomes" id="UP000244571">
    <property type="component" value="Chromosome"/>
</dbReference>
<dbReference type="KEGG" id="boz:DBV39_09050"/>
<dbReference type="InterPro" id="IPR027417">
    <property type="entry name" value="P-loop_NTPase"/>
</dbReference>
<keyword evidence="8" id="KW-0238">DNA-binding</keyword>
<proteinExistence type="inferred from homology"/>
<dbReference type="Pfam" id="PF00270">
    <property type="entry name" value="DEAD"/>
    <property type="match status" value="1"/>
</dbReference>
<keyword evidence="2" id="KW-0547">Nucleotide-binding</keyword>
<evidence type="ECO:0000256" key="6">
    <source>
        <dbReference type="ARBA" id="ARBA00023004"/>
    </source>
</evidence>
<evidence type="ECO:0000256" key="5">
    <source>
        <dbReference type="ARBA" id="ARBA00022840"/>
    </source>
</evidence>
<dbReference type="InterPro" id="IPR014013">
    <property type="entry name" value="Helic_SF1/SF2_ATP-bd_DinG/Rad3"/>
</dbReference>
<keyword evidence="5" id="KW-0067">ATP-binding</keyword>
<keyword evidence="6" id="KW-0408">Iron</keyword>
<evidence type="ECO:0000256" key="10">
    <source>
        <dbReference type="ARBA" id="ARBA00038058"/>
    </source>
</evidence>
<evidence type="ECO:0000256" key="1">
    <source>
        <dbReference type="ARBA" id="ARBA00022723"/>
    </source>
</evidence>
<dbReference type="PROSITE" id="PS51193">
    <property type="entry name" value="HELICASE_ATP_BIND_2"/>
    <property type="match status" value="1"/>
</dbReference>
<keyword evidence="9" id="KW-0413">Isomerase</keyword>
<accession>A0A2R4XJ21</accession>